<evidence type="ECO:0000256" key="3">
    <source>
        <dbReference type="ARBA" id="ARBA00022989"/>
    </source>
</evidence>
<dbReference type="GO" id="GO:0016491">
    <property type="term" value="F:oxidoreductase activity"/>
    <property type="evidence" value="ECO:0007669"/>
    <property type="project" value="InterPro"/>
</dbReference>
<keyword evidence="3" id="KW-1133">Transmembrane helix</keyword>
<keyword evidence="2" id="KW-0812">Transmembrane</keyword>
<dbReference type="InterPro" id="IPR006694">
    <property type="entry name" value="Fatty_acid_hydroxylase"/>
</dbReference>
<evidence type="ECO:0000256" key="4">
    <source>
        <dbReference type="ARBA" id="ARBA00023136"/>
    </source>
</evidence>
<reference evidence="6 7" key="1">
    <citation type="submission" date="2016-07" db="EMBL/GenBank/DDBJ databases">
        <title>Pervasive Adenine N6-methylation of Active Genes in Fungi.</title>
        <authorList>
            <consortium name="DOE Joint Genome Institute"/>
            <person name="Mondo S.J."/>
            <person name="Dannebaum R.O."/>
            <person name="Kuo R.C."/>
            <person name="Labutti K."/>
            <person name="Haridas S."/>
            <person name="Kuo A."/>
            <person name="Salamov A."/>
            <person name="Ahrendt S.R."/>
            <person name="Lipzen A."/>
            <person name="Sullivan W."/>
            <person name="Andreopoulos W.B."/>
            <person name="Clum A."/>
            <person name="Lindquist E."/>
            <person name="Daum C."/>
            <person name="Ramamoorthy G.K."/>
            <person name="Gryganskyi A."/>
            <person name="Culley D."/>
            <person name="Magnuson J.K."/>
            <person name="James T.Y."/>
            <person name="O'Malley M.A."/>
            <person name="Stajich J.E."/>
            <person name="Spatafora J.W."/>
            <person name="Visel A."/>
            <person name="Grigoriev I.V."/>
        </authorList>
    </citation>
    <scope>NUCLEOTIDE SEQUENCE [LARGE SCALE GENOMIC DNA]</scope>
    <source>
        <strain evidence="6 7">NRRL 3301</strain>
    </source>
</reference>
<keyword evidence="7" id="KW-1185">Reference proteome</keyword>
<evidence type="ECO:0000256" key="1">
    <source>
        <dbReference type="ARBA" id="ARBA00004370"/>
    </source>
</evidence>
<dbReference type="InterPro" id="IPR050307">
    <property type="entry name" value="Sterol_Desaturase_Related"/>
</dbReference>
<evidence type="ECO:0000313" key="7">
    <source>
        <dbReference type="Proteomes" id="UP000242146"/>
    </source>
</evidence>
<dbReference type="GO" id="GO:0005506">
    <property type="term" value="F:iron ion binding"/>
    <property type="evidence" value="ECO:0007669"/>
    <property type="project" value="InterPro"/>
</dbReference>
<comment type="subcellular location">
    <subcellularLocation>
        <location evidence="1">Membrane</location>
    </subcellularLocation>
</comment>
<dbReference type="STRING" id="101127.A0A1X2GNP3"/>
<protein>
    <submittedName>
        <fullName evidence="6">Sterol desaturase</fullName>
    </submittedName>
</protein>
<evidence type="ECO:0000256" key="2">
    <source>
        <dbReference type="ARBA" id="ARBA00022692"/>
    </source>
</evidence>
<comment type="caution">
    <text evidence="6">The sequence shown here is derived from an EMBL/GenBank/DDBJ whole genome shotgun (WGS) entry which is preliminary data.</text>
</comment>
<proteinExistence type="predicted"/>
<dbReference type="GO" id="GO:0016020">
    <property type="term" value="C:membrane"/>
    <property type="evidence" value="ECO:0007669"/>
    <property type="project" value="UniProtKB-SubCell"/>
</dbReference>
<dbReference type="GO" id="GO:0008610">
    <property type="term" value="P:lipid biosynthetic process"/>
    <property type="evidence" value="ECO:0007669"/>
    <property type="project" value="InterPro"/>
</dbReference>
<gene>
    <name evidence="6" type="ORF">DM01DRAFT_1318693</name>
</gene>
<keyword evidence="4" id="KW-0472">Membrane</keyword>
<feature type="domain" description="Fatty acid hydroxylase" evidence="5">
    <location>
        <begin position="116"/>
        <end position="262"/>
    </location>
</feature>
<sequence length="281" mass="33747">MFFDHEWLEQHWEQLYAGRNPFLVTGLFAFTLHEFVYFVRFVPFLLCDFLPYFQKYKLQPKHTNTYNDYWNCTKHVLLQHFFYEGPLIFFFHPMASYLGMSVRAPLPKWEYVLPQVVLFFIIEDAYHYGLHRLMHWPPLYKKIHKVHHKYAAPFGLAAEYAHPLETSLLGLGTIGGPLLYHVLVVHYLHLSAEWHLHLFTMLTWMIVRLIQAVDAHSGYDFPWSLHHFIPFWAGAEHHDYHHQAFTDCYASSFRYLDYILGTDKKFRAYRARVSVEKKKWS</sequence>
<dbReference type="OrthoDB" id="1658724at2759"/>
<evidence type="ECO:0000259" key="5">
    <source>
        <dbReference type="Pfam" id="PF04116"/>
    </source>
</evidence>
<organism evidence="6 7">
    <name type="scientific">Hesseltinella vesiculosa</name>
    <dbReference type="NCBI Taxonomy" id="101127"/>
    <lineage>
        <taxon>Eukaryota</taxon>
        <taxon>Fungi</taxon>
        <taxon>Fungi incertae sedis</taxon>
        <taxon>Mucoromycota</taxon>
        <taxon>Mucoromycotina</taxon>
        <taxon>Mucoromycetes</taxon>
        <taxon>Mucorales</taxon>
        <taxon>Cunninghamellaceae</taxon>
        <taxon>Hesseltinella</taxon>
    </lineage>
</organism>
<dbReference type="PANTHER" id="PTHR11863">
    <property type="entry name" value="STEROL DESATURASE"/>
    <property type="match status" value="1"/>
</dbReference>
<dbReference type="EMBL" id="MCGT01000007">
    <property type="protein sequence ID" value="ORX58020.1"/>
    <property type="molecule type" value="Genomic_DNA"/>
</dbReference>
<dbReference type="Pfam" id="PF04116">
    <property type="entry name" value="FA_hydroxylase"/>
    <property type="match status" value="1"/>
</dbReference>
<dbReference type="Proteomes" id="UP000242146">
    <property type="component" value="Unassembled WGS sequence"/>
</dbReference>
<accession>A0A1X2GNP3</accession>
<evidence type="ECO:0000313" key="6">
    <source>
        <dbReference type="EMBL" id="ORX58020.1"/>
    </source>
</evidence>
<name>A0A1X2GNP3_9FUNG</name>
<dbReference type="AlphaFoldDB" id="A0A1X2GNP3"/>